<keyword evidence="3" id="KW-0489">Methyltransferase</keyword>
<organism evidence="3 4">
    <name type="scientific">Roseococcus suduntuyensis</name>
    <dbReference type="NCBI Taxonomy" id="455361"/>
    <lineage>
        <taxon>Bacteria</taxon>
        <taxon>Pseudomonadati</taxon>
        <taxon>Pseudomonadota</taxon>
        <taxon>Alphaproteobacteria</taxon>
        <taxon>Acetobacterales</taxon>
        <taxon>Roseomonadaceae</taxon>
        <taxon>Roseococcus</taxon>
    </lineage>
</organism>
<feature type="domain" description="Methylated-DNA-[protein]-cysteine S-methyltransferase DNA binding" evidence="2">
    <location>
        <begin position="12"/>
        <end position="84"/>
    </location>
</feature>
<comment type="caution">
    <text evidence="3">The sequence shown here is derived from an EMBL/GenBank/DDBJ whole genome shotgun (WGS) entry which is preliminary data.</text>
</comment>
<sequence length="117" mass="12878">MKPKSPHYARIRADVLAIAMHVPRGALVSFAAVGAHLDVMPRHVAYIIAMLDGPERDRLPWHRLVPVDGRVEKPAQRALLEAEGFAFDTKGYIEGFPAQLADVDRLKHGVPAQARPA</sequence>
<keyword evidence="4" id="KW-1185">Reference proteome</keyword>
<dbReference type="GO" id="GO:0008168">
    <property type="term" value="F:methyltransferase activity"/>
    <property type="evidence" value="ECO:0007669"/>
    <property type="project" value="UniProtKB-KW"/>
</dbReference>
<evidence type="ECO:0000313" key="3">
    <source>
        <dbReference type="EMBL" id="MBB3900065.1"/>
    </source>
</evidence>
<dbReference type="GO" id="GO:0032259">
    <property type="term" value="P:methylation"/>
    <property type="evidence" value="ECO:0007669"/>
    <property type="project" value="UniProtKB-KW"/>
</dbReference>
<evidence type="ECO:0000259" key="2">
    <source>
        <dbReference type="Pfam" id="PF01035"/>
    </source>
</evidence>
<dbReference type="GO" id="GO:0006281">
    <property type="term" value="P:DNA repair"/>
    <property type="evidence" value="ECO:0007669"/>
    <property type="project" value="InterPro"/>
</dbReference>
<gene>
    <name evidence="3" type="ORF">GGQ83_003535</name>
</gene>
<protein>
    <submittedName>
        <fullName evidence="3">Methylated-DNA-protein-cysteine methyltransferase-like protein</fullName>
    </submittedName>
</protein>
<evidence type="ECO:0000256" key="1">
    <source>
        <dbReference type="ARBA" id="ARBA00022763"/>
    </source>
</evidence>
<accession>A0A840AJ45</accession>
<dbReference type="RefSeq" id="WP_184386300.1">
    <property type="nucleotide sequence ID" value="NZ_JACIDJ010000008.1"/>
</dbReference>
<keyword evidence="3" id="KW-0808">Transferase</keyword>
<dbReference type="AlphaFoldDB" id="A0A840AJ45"/>
<reference evidence="3 4" key="1">
    <citation type="submission" date="2020-08" db="EMBL/GenBank/DDBJ databases">
        <title>Genomic Encyclopedia of Type Strains, Phase IV (KMG-IV): sequencing the most valuable type-strain genomes for metagenomic binning, comparative biology and taxonomic classification.</title>
        <authorList>
            <person name="Goeker M."/>
        </authorList>
    </citation>
    <scope>NUCLEOTIDE SEQUENCE [LARGE SCALE GENOMIC DNA]</scope>
    <source>
        <strain evidence="3 4">DSM 19979</strain>
    </source>
</reference>
<dbReference type="InterPro" id="IPR036388">
    <property type="entry name" value="WH-like_DNA-bd_sf"/>
</dbReference>
<dbReference type="Proteomes" id="UP000553193">
    <property type="component" value="Unassembled WGS sequence"/>
</dbReference>
<proteinExistence type="predicted"/>
<dbReference type="Gene3D" id="1.10.10.10">
    <property type="entry name" value="Winged helix-like DNA-binding domain superfamily/Winged helix DNA-binding domain"/>
    <property type="match status" value="1"/>
</dbReference>
<dbReference type="EMBL" id="JACIDJ010000008">
    <property type="protein sequence ID" value="MBB3900065.1"/>
    <property type="molecule type" value="Genomic_DNA"/>
</dbReference>
<dbReference type="Pfam" id="PF01035">
    <property type="entry name" value="DNA_binding_1"/>
    <property type="match status" value="1"/>
</dbReference>
<dbReference type="InterPro" id="IPR014048">
    <property type="entry name" value="MethylDNA_cys_MeTrfase_DNA-bd"/>
</dbReference>
<keyword evidence="1" id="KW-0227">DNA damage</keyword>
<dbReference type="SUPFAM" id="SSF46767">
    <property type="entry name" value="Methylated DNA-protein cysteine methyltransferase, C-terminal domain"/>
    <property type="match status" value="1"/>
</dbReference>
<evidence type="ECO:0000313" key="4">
    <source>
        <dbReference type="Proteomes" id="UP000553193"/>
    </source>
</evidence>
<name>A0A840AJ45_9PROT</name>
<dbReference type="InterPro" id="IPR036217">
    <property type="entry name" value="MethylDNA_cys_MeTrfase_DNAb"/>
</dbReference>